<feature type="compositionally biased region" description="Polar residues" evidence="1">
    <location>
        <begin position="248"/>
        <end position="263"/>
    </location>
</feature>
<evidence type="ECO:0000313" key="2">
    <source>
        <dbReference type="EMBL" id="CAB3989983.1"/>
    </source>
</evidence>
<dbReference type="InterPro" id="IPR013087">
    <property type="entry name" value="Znf_C2H2_type"/>
</dbReference>
<proteinExistence type="predicted"/>
<evidence type="ECO:0000256" key="1">
    <source>
        <dbReference type="SAM" id="MobiDB-lite"/>
    </source>
</evidence>
<accession>A0A6S7GFH0</accession>
<comment type="caution">
    <text evidence="2">The sequence shown here is derived from an EMBL/GenBank/DDBJ whole genome shotgun (WGS) entry which is preliminary data.</text>
</comment>
<organism evidence="2 3">
    <name type="scientific">Paramuricea clavata</name>
    <name type="common">Red gorgonian</name>
    <name type="synonym">Violescent sea-whip</name>
    <dbReference type="NCBI Taxonomy" id="317549"/>
    <lineage>
        <taxon>Eukaryota</taxon>
        <taxon>Metazoa</taxon>
        <taxon>Cnidaria</taxon>
        <taxon>Anthozoa</taxon>
        <taxon>Octocorallia</taxon>
        <taxon>Malacalcyonacea</taxon>
        <taxon>Plexauridae</taxon>
        <taxon>Paramuricea</taxon>
    </lineage>
</organism>
<dbReference type="PROSITE" id="PS00028">
    <property type="entry name" value="ZINC_FINGER_C2H2_1"/>
    <property type="match status" value="1"/>
</dbReference>
<reference evidence="2" key="1">
    <citation type="submission" date="2020-04" db="EMBL/GenBank/DDBJ databases">
        <authorList>
            <person name="Alioto T."/>
            <person name="Alioto T."/>
            <person name="Gomez Garrido J."/>
        </authorList>
    </citation>
    <scope>NUCLEOTIDE SEQUENCE</scope>
    <source>
        <strain evidence="2">A484AB</strain>
    </source>
</reference>
<feature type="region of interest" description="Disordered" evidence="1">
    <location>
        <begin position="236"/>
        <end position="263"/>
    </location>
</feature>
<gene>
    <name evidence="2" type="ORF">PACLA_8A050314</name>
</gene>
<dbReference type="OrthoDB" id="5989137at2759"/>
<keyword evidence="3" id="KW-1185">Reference proteome</keyword>
<protein>
    <submittedName>
        <fullName evidence="2">Cyclin-dependent kinase 2</fullName>
    </submittedName>
</protein>
<evidence type="ECO:0000313" key="3">
    <source>
        <dbReference type="Proteomes" id="UP001152795"/>
    </source>
</evidence>
<dbReference type="GO" id="GO:0016301">
    <property type="term" value="F:kinase activity"/>
    <property type="evidence" value="ECO:0007669"/>
    <property type="project" value="UniProtKB-KW"/>
</dbReference>
<dbReference type="AlphaFoldDB" id="A0A6S7GFH0"/>
<name>A0A6S7GFH0_PARCT</name>
<dbReference type="EMBL" id="CACRXK020001580">
    <property type="protein sequence ID" value="CAB3989983.1"/>
    <property type="molecule type" value="Genomic_DNA"/>
</dbReference>
<keyword evidence="2" id="KW-0808">Transferase</keyword>
<sequence>MPIDASGRPIRPYTNSSESMNSVMAQTKLDYMRTNKKGNDQNLSKLEFTRNLFEEIHNKQQEELKLALWGLSELYQLAPFVDYLTVPVDCWFEWSEKERNDYVIKFKSLSIDDVLQRKEIKLNSALEIPASQEYKDLSIDVSSISRNKMLYKDELVAVVVDRALTLLNLPGAIQQQATLNLFEAKKYEVASRHAKHGKVECTLSKSHVVVPVLNMIKTALAEGALDKGVAGKKGSVNKYSYRPPRSQGHASISSASNDNPQASASSHVYNKIYHNDNPFILHILPAEAKKCKQCNKDFCHRVRVIPHDLVFEHCERYYFPLNGDWKNKQASNKEAIRYYHADFACMKARFPYFTNDYIIIPKEVKEKLHPSHIAHLVSQFSLQV</sequence>
<keyword evidence="2" id="KW-0418">Kinase</keyword>
<dbReference type="Proteomes" id="UP001152795">
    <property type="component" value="Unassembled WGS sequence"/>
</dbReference>